<dbReference type="EMBL" id="JAIWYP010000014">
    <property type="protein sequence ID" value="KAH3709480.1"/>
    <property type="molecule type" value="Genomic_DNA"/>
</dbReference>
<sequence length="55" mass="6159">MFAEKKKRITDSCSRCLLQSGSGVSAEEVFERLKMVIIPSRSCSRHQNVVCNPTT</sequence>
<evidence type="ECO:0000313" key="1">
    <source>
        <dbReference type="EMBL" id="KAH3709480.1"/>
    </source>
</evidence>
<keyword evidence="2" id="KW-1185">Reference proteome</keyword>
<accession>A0A9D3Z2K2</accession>
<reference evidence="1" key="2">
    <citation type="submission" date="2020-11" db="EMBL/GenBank/DDBJ databases">
        <authorList>
            <person name="McCartney M.A."/>
            <person name="Auch B."/>
            <person name="Kono T."/>
            <person name="Mallez S."/>
            <person name="Becker A."/>
            <person name="Gohl D.M."/>
            <person name="Silverstein K.A.T."/>
            <person name="Koren S."/>
            <person name="Bechman K.B."/>
            <person name="Herman A."/>
            <person name="Abrahante J.E."/>
            <person name="Garbe J."/>
        </authorList>
    </citation>
    <scope>NUCLEOTIDE SEQUENCE</scope>
    <source>
        <strain evidence="1">Duluth1</strain>
        <tissue evidence="1">Whole animal</tissue>
    </source>
</reference>
<gene>
    <name evidence="1" type="ORF">DPMN_068943</name>
</gene>
<comment type="caution">
    <text evidence="1">The sequence shown here is derived from an EMBL/GenBank/DDBJ whole genome shotgun (WGS) entry which is preliminary data.</text>
</comment>
<reference evidence="1" key="1">
    <citation type="journal article" date="2019" name="bioRxiv">
        <title>The Genome of the Zebra Mussel, Dreissena polymorpha: A Resource for Invasive Species Research.</title>
        <authorList>
            <person name="McCartney M.A."/>
            <person name="Auch B."/>
            <person name="Kono T."/>
            <person name="Mallez S."/>
            <person name="Zhang Y."/>
            <person name="Obille A."/>
            <person name="Becker A."/>
            <person name="Abrahante J.E."/>
            <person name="Garbe J."/>
            <person name="Badalamenti J.P."/>
            <person name="Herman A."/>
            <person name="Mangelson H."/>
            <person name="Liachko I."/>
            <person name="Sullivan S."/>
            <person name="Sone E.D."/>
            <person name="Koren S."/>
            <person name="Silverstein K.A.T."/>
            <person name="Beckman K.B."/>
            <person name="Gohl D.M."/>
        </authorList>
    </citation>
    <scope>NUCLEOTIDE SEQUENCE</scope>
    <source>
        <strain evidence="1">Duluth1</strain>
        <tissue evidence="1">Whole animal</tissue>
    </source>
</reference>
<dbReference type="Proteomes" id="UP000828390">
    <property type="component" value="Unassembled WGS sequence"/>
</dbReference>
<evidence type="ECO:0000313" key="2">
    <source>
        <dbReference type="Proteomes" id="UP000828390"/>
    </source>
</evidence>
<organism evidence="1 2">
    <name type="scientific">Dreissena polymorpha</name>
    <name type="common">Zebra mussel</name>
    <name type="synonym">Mytilus polymorpha</name>
    <dbReference type="NCBI Taxonomy" id="45954"/>
    <lineage>
        <taxon>Eukaryota</taxon>
        <taxon>Metazoa</taxon>
        <taxon>Spiralia</taxon>
        <taxon>Lophotrochozoa</taxon>
        <taxon>Mollusca</taxon>
        <taxon>Bivalvia</taxon>
        <taxon>Autobranchia</taxon>
        <taxon>Heteroconchia</taxon>
        <taxon>Euheterodonta</taxon>
        <taxon>Imparidentia</taxon>
        <taxon>Neoheterodontei</taxon>
        <taxon>Myida</taxon>
        <taxon>Dreissenoidea</taxon>
        <taxon>Dreissenidae</taxon>
        <taxon>Dreissena</taxon>
    </lineage>
</organism>
<protein>
    <submittedName>
        <fullName evidence="1">Uncharacterized protein</fullName>
    </submittedName>
</protein>
<dbReference type="AlphaFoldDB" id="A0A9D3Z2K2"/>
<name>A0A9D3Z2K2_DREPO</name>
<proteinExistence type="predicted"/>